<keyword evidence="2 5" id="KW-0540">Nuclease</keyword>
<dbReference type="Proteomes" id="UP000438120">
    <property type="component" value="Unassembled WGS sequence"/>
</dbReference>
<evidence type="ECO:0000256" key="1">
    <source>
        <dbReference type="ARBA" id="ARBA00022490"/>
    </source>
</evidence>
<keyword evidence="3 5" id="KW-0378">Hydrolase</keyword>
<comment type="subunit">
    <text evidence="5">Heterooligomer composed of large and small subunits.</text>
</comment>
<dbReference type="GO" id="GO:0003676">
    <property type="term" value="F:nucleic acid binding"/>
    <property type="evidence" value="ECO:0007669"/>
    <property type="project" value="InterPro"/>
</dbReference>
<evidence type="ECO:0000256" key="3">
    <source>
        <dbReference type="ARBA" id="ARBA00022801"/>
    </source>
</evidence>
<organism evidence="9 10">
    <name type="scientific">Lactobacillus porci</name>
    <dbReference type="NCBI Taxonomy" id="2012477"/>
    <lineage>
        <taxon>Bacteria</taxon>
        <taxon>Bacillati</taxon>
        <taxon>Bacillota</taxon>
        <taxon>Bacilli</taxon>
        <taxon>Lactobacillales</taxon>
        <taxon>Lactobacillaceae</taxon>
        <taxon>Lactobacillus</taxon>
    </lineage>
</organism>
<comment type="similarity">
    <text evidence="5 6">Belongs to the XseA family.</text>
</comment>
<dbReference type="EMBL" id="VUMX01000006">
    <property type="protein sequence ID" value="MST86731.1"/>
    <property type="molecule type" value="Genomic_DNA"/>
</dbReference>
<dbReference type="GO" id="GO:0008855">
    <property type="term" value="F:exodeoxyribonuclease VII activity"/>
    <property type="evidence" value="ECO:0007669"/>
    <property type="project" value="UniProtKB-UniRule"/>
</dbReference>
<name>A0A6A8MCK9_9LACO</name>
<evidence type="ECO:0000256" key="6">
    <source>
        <dbReference type="RuleBase" id="RU004355"/>
    </source>
</evidence>
<proteinExistence type="inferred from homology"/>
<comment type="subcellular location">
    <subcellularLocation>
        <location evidence="5 6">Cytoplasm</location>
    </subcellularLocation>
</comment>
<dbReference type="InterPro" id="IPR025824">
    <property type="entry name" value="OB-fold_nuc-bd_dom"/>
</dbReference>
<dbReference type="Pfam" id="PF13742">
    <property type="entry name" value="tRNA_anti_2"/>
    <property type="match status" value="1"/>
</dbReference>
<dbReference type="RefSeq" id="WP_154547778.1">
    <property type="nucleotide sequence ID" value="NZ_VUMX01000006.1"/>
</dbReference>
<dbReference type="InterPro" id="IPR003753">
    <property type="entry name" value="Exonuc_VII_L"/>
</dbReference>
<dbReference type="NCBIfam" id="TIGR00237">
    <property type="entry name" value="xseA"/>
    <property type="match status" value="1"/>
</dbReference>
<keyword evidence="4 5" id="KW-0269">Exonuclease</keyword>
<dbReference type="PANTHER" id="PTHR30008:SF0">
    <property type="entry name" value="EXODEOXYRIBONUCLEASE 7 LARGE SUBUNIT"/>
    <property type="match status" value="1"/>
</dbReference>
<reference evidence="9 10" key="1">
    <citation type="submission" date="2019-08" db="EMBL/GenBank/DDBJ databases">
        <title>In-depth cultivation of the pig gut microbiome towards novel bacterial diversity and tailored functional studies.</title>
        <authorList>
            <person name="Wylensek D."/>
            <person name="Hitch T.C.A."/>
            <person name="Clavel T."/>
        </authorList>
    </citation>
    <scope>NUCLEOTIDE SEQUENCE [LARGE SCALE GENOMIC DNA]</scope>
    <source>
        <strain evidence="9 10">Bifido-178-WT-2B</strain>
    </source>
</reference>
<accession>A0A6A8MCK9</accession>
<comment type="caution">
    <text evidence="9">The sequence shown here is derived from an EMBL/GenBank/DDBJ whole genome shotgun (WGS) entry which is preliminary data.</text>
</comment>
<comment type="function">
    <text evidence="5">Bidirectionally degrades single-stranded DNA into large acid-insoluble oligonucleotides, which are then degraded further into small acid-soluble oligonucleotides.</text>
</comment>
<dbReference type="PANTHER" id="PTHR30008">
    <property type="entry name" value="EXODEOXYRIBONUCLEASE 7 LARGE SUBUNIT"/>
    <property type="match status" value="1"/>
</dbReference>
<evidence type="ECO:0000256" key="5">
    <source>
        <dbReference type="HAMAP-Rule" id="MF_00378"/>
    </source>
</evidence>
<dbReference type="GO" id="GO:0006308">
    <property type="term" value="P:DNA catabolic process"/>
    <property type="evidence" value="ECO:0007669"/>
    <property type="project" value="UniProtKB-UniRule"/>
</dbReference>
<protein>
    <recommendedName>
        <fullName evidence="5">Exodeoxyribonuclease 7 large subunit</fullName>
        <ecNumber evidence="5">3.1.11.6</ecNumber>
    </recommendedName>
    <alternativeName>
        <fullName evidence="5">Exodeoxyribonuclease VII large subunit</fullName>
        <shortName evidence="5">Exonuclease VII large subunit</shortName>
    </alternativeName>
</protein>
<dbReference type="CDD" id="cd04489">
    <property type="entry name" value="ExoVII_LU_OBF"/>
    <property type="match status" value="1"/>
</dbReference>
<evidence type="ECO:0000313" key="10">
    <source>
        <dbReference type="Proteomes" id="UP000438120"/>
    </source>
</evidence>
<sequence length="459" mass="51642">MDSIKQTGPGEQKYLTVSDLNWYIRQKFDKDHFLHQVFLQGELSNFRYRRGGHQYFSLKDDHAKINVVMFRNDFEKVKFEPEEGMKVYLTGRVSTYEVQGSYQFYARTMEPAGLGALYERFLQLQKKLSSEGLFNPDHKRRLPLFPDKIAVVTSASGAVIHDIMVTANRRFPHAEIDLYPAQVQGEEAAASLVAAMQQIQARSSEVDVMIIGRGGGSLEDLWPFNEEAVVRQVYAMNMPVISSVGHETDTTLCDLAADARAATPTAAAELATPDLASVLTDLAQLQARLLHGIRAVIEVRKQALARLDSSVVMREPQRLYEQKAQQVDMLTQRMGDLMKLRLQGASQRAGNLTQRLQAQSPDKRVMQLLQQADFLDKRLVTAMKHLLEGKGSEFGQLVQQLNDFSPLQTLSRGYTYTTNEDNEMIVSVKQLQAGSQVQIHFADGRAKATIDEVKEEENG</sequence>
<dbReference type="Pfam" id="PF02601">
    <property type="entry name" value="Exonuc_VII_L"/>
    <property type="match status" value="1"/>
</dbReference>
<dbReference type="GO" id="GO:0009318">
    <property type="term" value="C:exodeoxyribonuclease VII complex"/>
    <property type="evidence" value="ECO:0007669"/>
    <property type="project" value="UniProtKB-UniRule"/>
</dbReference>
<evidence type="ECO:0000313" key="9">
    <source>
        <dbReference type="EMBL" id="MST86731.1"/>
    </source>
</evidence>
<comment type="catalytic activity">
    <reaction evidence="5 6">
        <text>Exonucleolytic cleavage in either 5'- to 3'- or 3'- to 5'-direction to yield nucleoside 5'-phosphates.</text>
        <dbReference type="EC" id="3.1.11.6"/>
    </reaction>
</comment>
<gene>
    <name evidence="5" type="primary">xseA</name>
    <name evidence="9" type="ORF">FYJ62_03525</name>
</gene>
<feature type="domain" description="OB-fold nucleic acid binding" evidence="8">
    <location>
        <begin position="15"/>
        <end position="110"/>
    </location>
</feature>
<feature type="domain" description="Exonuclease VII large subunit C-terminal" evidence="7">
    <location>
        <begin position="133"/>
        <end position="448"/>
    </location>
</feature>
<dbReference type="HAMAP" id="MF_00378">
    <property type="entry name" value="Exonuc_7_L"/>
    <property type="match status" value="1"/>
</dbReference>
<dbReference type="EC" id="3.1.11.6" evidence="5"/>
<evidence type="ECO:0000256" key="2">
    <source>
        <dbReference type="ARBA" id="ARBA00022722"/>
    </source>
</evidence>
<keyword evidence="10" id="KW-1185">Reference proteome</keyword>
<dbReference type="InterPro" id="IPR020579">
    <property type="entry name" value="Exonuc_VII_lsu_C"/>
</dbReference>
<dbReference type="OrthoDB" id="9802795at2"/>
<evidence type="ECO:0000256" key="4">
    <source>
        <dbReference type="ARBA" id="ARBA00022839"/>
    </source>
</evidence>
<dbReference type="AlphaFoldDB" id="A0A6A8MCK9"/>
<evidence type="ECO:0000259" key="7">
    <source>
        <dbReference type="Pfam" id="PF02601"/>
    </source>
</evidence>
<keyword evidence="1 5" id="KW-0963">Cytoplasm</keyword>
<evidence type="ECO:0000259" key="8">
    <source>
        <dbReference type="Pfam" id="PF13742"/>
    </source>
</evidence>
<dbReference type="GO" id="GO:0005737">
    <property type="term" value="C:cytoplasm"/>
    <property type="evidence" value="ECO:0007669"/>
    <property type="project" value="UniProtKB-SubCell"/>
</dbReference>